<keyword evidence="2" id="KW-0732">Signal</keyword>
<feature type="compositionally biased region" description="Basic and acidic residues" evidence="1">
    <location>
        <begin position="176"/>
        <end position="185"/>
    </location>
</feature>
<evidence type="ECO:0000313" key="3">
    <source>
        <dbReference type="EMBL" id="ORC83850.1"/>
    </source>
</evidence>
<sequence>MKGLPFALCIQTLLFCSLLVSVSAASDELEPRPEPGSAVAGGVLQASSGLAGGLAEGPHVDRSLAKEALGSGLPNDSQLSEARSDEGENQLGNEASKASSLPKGNPKAGQEIPTGGQPILPTQPGRTEEGSLSRPVHGEVPTDIVVAKEQGHQTQDVESRESGTEMEESRVSPGRDPAETNKGRDASLGSGPQVQETSSGRTQERQQKEHNADSHSGSSGTASNQDGTDSQNHPSTTQETSTTPSQTSVDTTASDGTPVNSTQEGIKNIEANGTESPDTTTNTSENINTDTPNTTSNNEEPPTIPSPVANAEINTIASAVQTNKTNVDSSISSVWMRTAAPLLIVVVVLFSVTV</sequence>
<organism evidence="3 4">
    <name type="scientific">Trypanosoma theileri</name>
    <dbReference type="NCBI Taxonomy" id="67003"/>
    <lineage>
        <taxon>Eukaryota</taxon>
        <taxon>Discoba</taxon>
        <taxon>Euglenozoa</taxon>
        <taxon>Kinetoplastea</taxon>
        <taxon>Metakinetoplastina</taxon>
        <taxon>Trypanosomatida</taxon>
        <taxon>Trypanosomatidae</taxon>
        <taxon>Trypanosoma</taxon>
    </lineage>
</organism>
<feature type="chain" id="PRO_5013162730" description="Mucin-associated surface protein (MASP)" evidence="2">
    <location>
        <begin position="25"/>
        <end position="354"/>
    </location>
</feature>
<evidence type="ECO:0000256" key="2">
    <source>
        <dbReference type="SAM" id="SignalP"/>
    </source>
</evidence>
<feature type="compositionally biased region" description="Polar residues" evidence="1">
    <location>
        <begin position="190"/>
        <end position="201"/>
    </location>
</feature>
<dbReference type="GeneID" id="39990564"/>
<feature type="compositionally biased region" description="Polar residues" evidence="1">
    <location>
        <begin position="90"/>
        <end position="99"/>
    </location>
</feature>
<reference evidence="3 4" key="1">
    <citation type="submission" date="2017-03" db="EMBL/GenBank/DDBJ databases">
        <title>An alternative strategy for trypanosome survival in the mammalian bloodstream revealed through genome and transcriptome analysis of the ubiquitous bovine parasite Trypanosoma (Megatrypanum) theileri.</title>
        <authorList>
            <person name="Kelly S."/>
            <person name="Ivens A."/>
            <person name="Mott A."/>
            <person name="O'Neill E."/>
            <person name="Emms D."/>
            <person name="Macleod O."/>
            <person name="Voorheis P."/>
            <person name="Matthews J."/>
            <person name="Matthews K."/>
            <person name="Carrington M."/>
        </authorList>
    </citation>
    <scope>NUCLEOTIDE SEQUENCE [LARGE SCALE GENOMIC DNA]</scope>
    <source>
        <strain evidence="3">Edinburgh</strain>
    </source>
</reference>
<evidence type="ECO:0000256" key="1">
    <source>
        <dbReference type="SAM" id="MobiDB-lite"/>
    </source>
</evidence>
<protein>
    <recommendedName>
        <fullName evidence="5">Mucin-associated surface protein (MASP)</fullName>
    </recommendedName>
</protein>
<evidence type="ECO:0000313" key="4">
    <source>
        <dbReference type="Proteomes" id="UP000192257"/>
    </source>
</evidence>
<feature type="compositionally biased region" description="Low complexity" evidence="1">
    <location>
        <begin position="234"/>
        <end position="248"/>
    </location>
</feature>
<gene>
    <name evidence="3" type="ORF">TM35_000551190</name>
</gene>
<keyword evidence="4" id="KW-1185">Reference proteome</keyword>
<dbReference type="VEuPathDB" id="TriTrypDB:TM35_000551190"/>
<proteinExistence type="predicted"/>
<dbReference type="Proteomes" id="UP000192257">
    <property type="component" value="Unassembled WGS sequence"/>
</dbReference>
<name>A0A1X0NID4_9TRYP</name>
<evidence type="ECO:0008006" key="5">
    <source>
        <dbReference type="Google" id="ProtNLM"/>
    </source>
</evidence>
<comment type="caution">
    <text evidence="3">The sequence shown here is derived from an EMBL/GenBank/DDBJ whole genome shotgun (WGS) entry which is preliminary data.</text>
</comment>
<feature type="signal peptide" evidence="2">
    <location>
        <begin position="1"/>
        <end position="24"/>
    </location>
</feature>
<accession>A0A1X0NID4</accession>
<dbReference type="AlphaFoldDB" id="A0A1X0NID4"/>
<dbReference type="EMBL" id="NBCO01000055">
    <property type="protein sequence ID" value="ORC83850.1"/>
    <property type="molecule type" value="Genomic_DNA"/>
</dbReference>
<feature type="compositionally biased region" description="Polar residues" evidence="1">
    <location>
        <begin position="249"/>
        <end position="300"/>
    </location>
</feature>
<feature type="compositionally biased region" description="Basic and acidic residues" evidence="1">
    <location>
        <begin position="149"/>
        <end position="170"/>
    </location>
</feature>
<feature type="compositionally biased region" description="Polar residues" evidence="1">
    <location>
        <begin position="214"/>
        <end position="233"/>
    </location>
</feature>
<feature type="compositionally biased region" description="Basic and acidic residues" evidence="1">
    <location>
        <begin position="202"/>
        <end position="213"/>
    </location>
</feature>
<dbReference type="RefSeq" id="XP_028877916.1">
    <property type="nucleotide sequence ID" value="XM_029030784.1"/>
</dbReference>
<feature type="region of interest" description="Disordered" evidence="1">
    <location>
        <begin position="69"/>
        <end position="305"/>
    </location>
</feature>